<keyword evidence="2" id="KW-0812">Transmembrane</keyword>
<dbReference type="HOGENOM" id="CLU_1324924_0_0_11"/>
<feature type="transmembrane region" description="Helical" evidence="2">
    <location>
        <begin position="12"/>
        <end position="31"/>
    </location>
</feature>
<dbReference type="PATRIC" id="fig|1348663.4.peg.1432"/>
<dbReference type="Pfam" id="PF00892">
    <property type="entry name" value="EamA"/>
    <property type="match status" value="1"/>
</dbReference>
<feature type="transmembrane region" description="Helical" evidence="2">
    <location>
        <begin position="63"/>
        <end position="87"/>
    </location>
</feature>
<evidence type="ECO:0000259" key="3">
    <source>
        <dbReference type="Pfam" id="PF00892"/>
    </source>
</evidence>
<feature type="transmembrane region" description="Helical" evidence="2">
    <location>
        <begin position="38"/>
        <end position="57"/>
    </location>
</feature>
<feature type="transmembrane region" description="Helical" evidence="2">
    <location>
        <begin position="94"/>
        <end position="113"/>
    </location>
</feature>
<proteinExistence type="inferred from homology"/>
<protein>
    <recommendedName>
        <fullName evidence="3">EamA domain-containing protein</fullName>
    </recommendedName>
</protein>
<reference evidence="4 5" key="1">
    <citation type="submission" date="2014-05" db="EMBL/GenBank/DDBJ databases">
        <title>Draft Genome Sequence of Kitasatospora cheerisanensis KCTC 2395.</title>
        <authorList>
            <person name="Nam D.H."/>
        </authorList>
    </citation>
    <scope>NUCLEOTIDE SEQUENCE [LARGE SCALE GENOMIC DNA]</scope>
    <source>
        <strain evidence="4 5">KCTC 2395</strain>
    </source>
</reference>
<dbReference type="Proteomes" id="UP000027178">
    <property type="component" value="Unassembled WGS sequence"/>
</dbReference>
<keyword evidence="5" id="KW-1185">Reference proteome</keyword>
<dbReference type="SUPFAM" id="SSF103481">
    <property type="entry name" value="Multidrug resistance efflux transporter EmrE"/>
    <property type="match status" value="2"/>
</dbReference>
<sequence>MVTALRHTDPAVVGSIVGCTPLLLGVLGPLLARRRPAARLLAAAALVVAGAALTQGFGSGDTVGLLCAAGTLLCEAAFSLLAVPLLPRLGPVRVSAYTTALAVPLFAVTAAFSPAPLRAPTSTELLALLYLALVMTCVAFLLWYSALTRLTPEHAGLFGGLIPLTATLSGAVLTATAPTALQLLGAALVTVALLLGPPRPAERSVTG</sequence>
<feature type="transmembrane region" description="Helical" evidence="2">
    <location>
        <begin position="179"/>
        <end position="196"/>
    </location>
</feature>
<dbReference type="InterPro" id="IPR000620">
    <property type="entry name" value="EamA_dom"/>
</dbReference>
<feature type="transmembrane region" description="Helical" evidence="2">
    <location>
        <begin position="125"/>
        <end position="143"/>
    </location>
</feature>
<comment type="caution">
    <text evidence="4">The sequence shown here is derived from an EMBL/GenBank/DDBJ whole genome shotgun (WGS) entry which is preliminary data.</text>
</comment>
<dbReference type="InterPro" id="IPR037185">
    <property type="entry name" value="EmrE-like"/>
</dbReference>
<comment type="similarity">
    <text evidence="1">Belongs to the EamA transporter family.</text>
</comment>
<dbReference type="AlphaFoldDB" id="A0A066YZW2"/>
<dbReference type="EMBL" id="JNBY01000054">
    <property type="protein sequence ID" value="KDN86757.1"/>
    <property type="molecule type" value="Genomic_DNA"/>
</dbReference>
<feature type="domain" description="EamA" evidence="3">
    <location>
        <begin position="63"/>
        <end position="195"/>
    </location>
</feature>
<keyword evidence="2" id="KW-0472">Membrane</keyword>
<dbReference type="eggNOG" id="COG0697">
    <property type="taxonomic scope" value="Bacteria"/>
</dbReference>
<accession>A0A066YZW2</accession>
<dbReference type="GO" id="GO:0016020">
    <property type="term" value="C:membrane"/>
    <property type="evidence" value="ECO:0007669"/>
    <property type="project" value="InterPro"/>
</dbReference>
<evidence type="ECO:0000256" key="2">
    <source>
        <dbReference type="SAM" id="Phobius"/>
    </source>
</evidence>
<gene>
    <name evidence="4" type="ORF">KCH_14910</name>
</gene>
<organism evidence="4 5">
    <name type="scientific">Kitasatospora cheerisanensis KCTC 2395</name>
    <dbReference type="NCBI Taxonomy" id="1348663"/>
    <lineage>
        <taxon>Bacteria</taxon>
        <taxon>Bacillati</taxon>
        <taxon>Actinomycetota</taxon>
        <taxon>Actinomycetes</taxon>
        <taxon>Kitasatosporales</taxon>
        <taxon>Streptomycetaceae</taxon>
        <taxon>Kitasatospora</taxon>
    </lineage>
</organism>
<name>A0A066YZW2_9ACTN</name>
<feature type="transmembrane region" description="Helical" evidence="2">
    <location>
        <begin position="155"/>
        <end position="173"/>
    </location>
</feature>
<evidence type="ECO:0000313" key="4">
    <source>
        <dbReference type="EMBL" id="KDN86757.1"/>
    </source>
</evidence>
<evidence type="ECO:0000256" key="1">
    <source>
        <dbReference type="ARBA" id="ARBA00007362"/>
    </source>
</evidence>
<keyword evidence="2" id="KW-1133">Transmembrane helix</keyword>
<evidence type="ECO:0000313" key="5">
    <source>
        <dbReference type="Proteomes" id="UP000027178"/>
    </source>
</evidence>